<keyword evidence="9" id="KW-1133">Transmembrane helix</keyword>
<dbReference type="GO" id="GO:0005886">
    <property type="term" value="C:plasma membrane"/>
    <property type="evidence" value="ECO:0007669"/>
    <property type="project" value="UniProtKB-SubCell"/>
</dbReference>
<dbReference type="Pfam" id="PF03280">
    <property type="entry name" value="Lipase_chap"/>
    <property type="match status" value="1"/>
</dbReference>
<organism evidence="17 18">
    <name type="scientific">Halioxenophilus aromaticivorans</name>
    <dbReference type="NCBI Taxonomy" id="1306992"/>
    <lineage>
        <taxon>Bacteria</taxon>
        <taxon>Pseudomonadati</taxon>
        <taxon>Pseudomonadota</taxon>
        <taxon>Gammaproteobacteria</taxon>
        <taxon>Alteromonadales</taxon>
        <taxon>Alteromonadaceae</taxon>
        <taxon>Halioxenophilus</taxon>
    </lineage>
</organism>
<evidence type="ECO:0000256" key="15">
    <source>
        <dbReference type="ARBA" id="ARBA00033028"/>
    </source>
</evidence>
<evidence type="ECO:0000256" key="12">
    <source>
        <dbReference type="ARBA" id="ARBA00023186"/>
    </source>
</evidence>
<feature type="signal peptide" evidence="16">
    <location>
        <begin position="1"/>
        <end position="22"/>
    </location>
</feature>
<comment type="subcellular location">
    <subcellularLocation>
        <location evidence="2">Cell inner membrane</location>
        <topology evidence="2">Single-pass membrane protein</topology>
        <orientation evidence="2">Periplasmic side</orientation>
    </subcellularLocation>
</comment>
<keyword evidence="10" id="KW-0443">Lipid metabolism</keyword>
<proteinExistence type="inferred from homology"/>
<keyword evidence="18" id="KW-1185">Reference proteome</keyword>
<dbReference type="GO" id="GO:0051082">
    <property type="term" value="F:unfolded protein binding"/>
    <property type="evidence" value="ECO:0007669"/>
    <property type="project" value="InterPro"/>
</dbReference>
<dbReference type="GO" id="GO:0016042">
    <property type="term" value="P:lipid catabolic process"/>
    <property type="evidence" value="ECO:0007669"/>
    <property type="project" value="UniProtKB-KW"/>
</dbReference>
<feature type="chain" id="PRO_5043763810" description="Lipase chaperone" evidence="16">
    <location>
        <begin position="23"/>
        <end position="355"/>
    </location>
</feature>
<dbReference type="RefSeq" id="WP_345427700.1">
    <property type="nucleotide sequence ID" value="NZ_AP031496.1"/>
</dbReference>
<evidence type="ECO:0000256" key="10">
    <source>
        <dbReference type="ARBA" id="ARBA00023098"/>
    </source>
</evidence>
<keyword evidence="7" id="KW-0812">Transmembrane</keyword>
<protein>
    <recommendedName>
        <fullName evidence="4">Lipase chaperone</fullName>
    </recommendedName>
    <alternativeName>
        <fullName evidence="15">Lipase foldase</fullName>
    </alternativeName>
    <alternativeName>
        <fullName evidence="13">Lipase helper protein</fullName>
    </alternativeName>
    <alternativeName>
        <fullName evidence="14">Lipase modulator</fullName>
    </alternativeName>
</protein>
<evidence type="ECO:0000256" key="11">
    <source>
        <dbReference type="ARBA" id="ARBA00023136"/>
    </source>
</evidence>
<evidence type="ECO:0000256" key="5">
    <source>
        <dbReference type="ARBA" id="ARBA00022475"/>
    </source>
</evidence>
<comment type="caution">
    <text evidence="17">The sequence shown here is derived from an EMBL/GenBank/DDBJ whole genome shotgun (WGS) entry which is preliminary data.</text>
</comment>
<evidence type="ECO:0000256" key="14">
    <source>
        <dbReference type="ARBA" id="ARBA00031542"/>
    </source>
</evidence>
<evidence type="ECO:0000313" key="17">
    <source>
        <dbReference type="EMBL" id="GAA4959563.1"/>
    </source>
</evidence>
<evidence type="ECO:0000256" key="4">
    <source>
        <dbReference type="ARBA" id="ARBA00019692"/>
    </source>
</evidence>
<evidence type="ECO:0000256" key="9">
    <source>
        <dbReference type="ARBA" id="ARBA00022989"/>
    </source>
</evidence>
<evidence type="ECO:0000313" key="18">
    <source>
        <dbReference type="Proteomes" id="UP001409585"/>
    </source>
</evidence>
<keyword evidence="6" id="KW-0997">Cell inner membrane</keyword>
<dbReference type="SUPFAM" id="SSF158855">
    <property type="entry name" value="Lipase chaperone-like"/>
    <property type="match status" value="1"/>
</dbReference>
<evidence type="ECO:0000256" key="16">
    <source>
        <dbReference type="SAM" id="SignalP"/>
    </source>
</evidence>
<name>A0AAV3UAC9_9ALTE</name>
<evidence type="ECO:0000256" key="13">
    <source>
        <dbReference type="ARBA" id="ARBA00030948"/>
    </source>
</evidence>
<dbReference type="InterPro" id="IPR004961">
    <property type="entry name" value="Lipase_chaperone"/>
</dbReference>
<dbReference type="GO" id="GO:0006457">
    <property type="term" value="P:protein folding"/>
    <property type="evidence" value="ECO:0007669"/>
    <property type="project" value="InterPro"/>
</dbReference>
<keyword evidence="5" id="KW-1003">Cell membrane</keyword>
<gene>
    <name evidence="17" type="ORF">GCM10025791_45750</name>
</gene>
<evidence type="ECO:0000256" key="1">
    <source>
        <dbReference type="ARBA" id="ARBA00003280"/>
    </source>
</evidence>
<keyword evidence="11" id="KW-0472">Membrane</keyword>
<evidence type="ECO:0000256" key="6">
    <source>
        <dbReference type="ARBA" id="ARBA00022519"/>
    </source>
</evidence>
<dbReference type="AlphaFoldDB" id="A0AAV3UAC9"/>
<keyword evidence="12" id="KW-0143">Chaperone</keyword>
<evidence type="ECO:0000256" key="2">
    <source>
        <dbReference type="ARBA" id="ARBA00004383"/>
    </source>
</evidence>
<evidence type="ECO:0000256" key="8">
    <source>
        <dbReference type="ARBA" id="ARBA00022963"/>
    </source>
</evidence>
<accession>A0AAV3UAC9</accession>
<sequence>MKTTYQPILLTGLALASLTAGTFFWRQSAQPTPPQVMHTATEAMENKPATKRVRLASLMQGQLNPSYQAGQSTRATTSEASEFTSFGFSLSRIYQAIGEIEIEGDALVIDNNAKYLLEQSVVQLGLDLSDDNLKELTALLVGTLPEPFGAQAGSLLRNFYDYKRAEKQYLSAAPKADELQVEPLAQLRRQHLGGELANQLYGNEEALVRFYAKAQQIHQQPDTNQQQMAQQTDRLKEDLAAGYLHLGAPDNPGIAYIKNQAYTLREQGASDSFINHLHDQNITFFAAQKAITNANKKRDFQQRLARFNKDKRAILKAGLVEQDKLEQIDQIAQTYFSARELDLARHYKAQPNPNL</sequence>
<comment type="function">
    <text evidence="1">May be involved in the folding of the extracellular lipase during its passage through the periplasm.</text>
</comment>
<evidence type="ECO:0000256" key="7">
    <source>
        <dbReference type="ARBA" id="ARBA00022692"/>
    </source>
</evidence>
<reference evidence="18" key="1">
    <citation type="journal article" date="2019" name="Int. J. Syst. Evol. Microbiol.">
        <title>The Global Catalogue of Microorganisms (GCM) 10K type strain sequencing project: providing services to taxonomists for standard genome sequencing and annotation.</title>
        <authorList>
            <consortium name="The Broad Institute Genomics Platform"/>
            <consortium name="The Broad Institute Genome Sequencing Center for Infectious Disease"/>
            <person name="Wu L."/>
            <person name="Ma J."/>
        </authorList>
    </citation>
    <scope>NUCLEOTIDE SEQUENCE [LARGE SCALE GENOMIC DNA]</scope>
    <source>
        <strain evidence="18">JCM 19134</strain>
    </source>
</reference>
<keyword evidence="8" id="KW-0442">Lipid degradation</keyword>
<dbReference type="EMBL" id="BAABLX010000078">
    <property type="protein sequence ID" value="GAA4959563.1"/>
    <property type="molecule type" value="Genomic_DNA"/>
</dbReference>
<keyword evidence="16" id="KW-0732">Signal</keyword>
<dbReference type="Proteomes" id="UP001409585">
    <property type="component" value="Unassembled WGS sequence"/>
</dbReference>
<evidence type="ECO:0000256" key="3">
    <source>
        <dbReference type="ARBA" id="ARBA00010358"/>
    </source>
</evidence>
<comment type="similarity">
    <text evidence="3">Belongs to the lipase chaperone family.</text>
</comment>